<gene>
    <name evidence="4" type="ORF">MUN86_29335</name>
</gene>
<reference evidence="4" key="1">
    <citation type="submission" date="2022-04" db="EMBL/GenBank/DDBJ databases">
        <title>Hymenobacter sp. isolated from the air.</title>
        <authorList>
            <person name="Won M."/>
            <person name="Lee C.-M."/>
            <person name="Woen H.-Y."/>
            <person name="Kwon S.-W."/>
        </authorList>
    </citation>
    <scope>NUCLEOTIDE SEQUENCE</scope>
    <source>
        <strain evidence="4">5420S-77</strain>
        <plasmid evidence="4">unnamed6</plasmid>
    </source>
</reference>
<keyword evidence="5" id="KW-1185">Reference proteome</keyword>
<keyword evidence="4" id="KW-0614">Plasmid</keyword>
<dbReference type="PROSITE" id="PS50109">
    <property type="entry name" value="HIS_KIN"/>
    <property type="match status" value="1"/>
</dbReference>
<dbReference type="InterPro" id="IPR004358">
    <property type="entry name" value="Sig_transdc_His_kin-like_C"/>
</dbReference>
<evidence type="ECO:0000256" key="1">
    <source>
        <dbReference type="ARBA" id="ARBA00000085"/>
    </source>
</evidence>
<dbReference type="EC" id="2.7.13.3" evidence="2"/>
<protein>
    <recommendedName>
        <fullName evidence="2">histidine kinase</fullName>
        <ecNumber evidence="2">2.7.13.3</ecNumber>
    </recommendedName>
</protein>
<comment type="catalytic activity">
    <reaction evidence="1">
        <text>ATP + protein L-histidine = ADP + protein N-phospho-L-histidine.</text>
        <dbReference type="EC" id="2.7.13.3"/>
    </reaction>
</comment>
<evidence type="ECO:0000313" key="5">
    <source>
        <dbReference type="Proteomes" id="UP000830401"/>
    </source>
</evidence>
<dbReference type="EMBL" id="CP095067">
    <property type="protein sequence ID" value="UOQ69609.1"/>
    <property type="molecule type" value="Genomic_DNA"/>
</dbReference>
<evidence type="ECO:0000256" key="2">
    <source>
        <dbReference type="ARBA" id="ARBA00012438"/>
    </source>
</evidence>
<accession>A0ABY4GH81</accession>
<dbReference type="PRINTS" id="PR00344">
    <property type="entry name" value="BCTRLSENSOR"/>
</dbReference>
<evidence type="ECO:0000313" key="4">
    <source>
        <dbReference type="EMBL" id="UOQ69609.1"/>
    </source>
</evidence>
<name>A0ABY4GH81_9BACT</name>
<dbReference type="Pfam" id="PF02518">
    <property type="entry name" value="HATPase_c"/>
    <property type="match status" value="1"/>
</dbReference>
<feature type="domain" description="Histidine kinase" evidence="3">
    <location>
        <begin position="1"/>
        <end position="50"/>
    </location>
</feature>
<dbReference type="Proteomes" id="UP000830401">
    <property type="component" value="Plasmid unnamed6"/>
</dbReference>
<proteinExistence type="predicted"/>
<evidence type="ECO:0000259" key="3">
    <source>
        <dbReference type="PROSITE" id="PS50109"/>
    </source>
</evidence>
<dbReference type="InterPro" id="IPR003594">
    <property type="entry name" value="HATPase_dom"/>
</dbReference>
<dbReference type="RefSeq" id="WP_245127455.1">
    <property type="nucleotide sequence ID" value="NZ_CP095067.1"/>
</dbReference>
<dbReference type="InterPro" id="IPR005467">
    <property type="entry name" value="His_kinase_dom"/>
</dbReference>
<organism evidence="4 5">
    <name type="scientific">Hymenobacter volaticus</name>
    <dbReference type="NCBI Taxonomy" id="2932254"/>
    <lineage>
        <taxon>Bacteria</taxon>
        <taxon>Pseudomonadati</taxon>
        <taxon>Bacteroidota</taxon>
        <taxon>Cytophagia</taxon>
        <taxon>Cytophagales</taxon>
        <taxon>Hymenobacteraceae</taxon>
        <taxon>Hymenobacter</taxon>
    </lineage>
</organism>
<dbReference type="Gene3D" id="3.30.565.10">
    <property type="entry name" value="Histidine kinase-like ATPase, C-terminal domain"/>
    <property type="match status" value="1"/>
</dbReference>
<geneLocation type="plasmid" evidence="4 5">
    <name>unnamed6</name>
</geneLocation>
<dbReference type="SUPFAM" id="SSF55874">
    <property type="entry name" value="ATPase domain of HSP90 chaperone/DNA topoisomerase II/histidine kinase"/>
    <property type="match status" value="1"/>
</dbReference>
<dbReference type="InterPro" id="IPR036890">
    <property type="entry name" value="HATPase_C_sf"/>
</dbReference>
<sequence length="54" mass="5944">MFQRFHDHVEGAGIGLYMIQHMVHNAGGNMEVQSQLGVGSTFSVYLPRDPNPTA</sequence>